<dbReference type="EMBL" id="FOJG01000003">
    <property type="protein sequence ID" value="SEW57447.1"/>
    <property type="molecule type" value="Genomic_DNA"/>
</dbReference>
<keyword evidence="2" id="KW-1185">Reference proteome</keyword>
<protein>
    <submittedName>
        <fullName evidence="1">Uncharacterized protein</fullName>
    </submittedName>
</protein>
<accession>A0A1I0SE17</accession>
<name>A0A1I0SE17_9BACT</name>
<reference evidence="2" key="1">
    <citation type="submission" date="2016-10" db="EMBL/GenBank/DDBJ databases">
        <authorList>
            <person name="Varghese N."/>
            <person name="Submissions S."/>
        </authorList>
    </citation>
    <scope>NUCLEOTIDE SEQUENCE [LARGE SCALE GENOMIC DNA]</scope>
    <source>
        <strain evidence="2">DSM 3695</strain>
    </source>
</reference>
<evidence type="ECO:0000313" key="1">
    <source>
        <dbReference type="EMBL" id="SEW57447.1"/>
    </source>
</evidence>
<proteinExistence type="predicted"/>
<dbReference type="OrthoDB" id="980615at2"/>
<gene>
    <name evidence="1" type="ORF">SAMN04488122_6788</name>
</gene>
<dbReference type="RefSeq" id="WP_089904800.1">
    <property type="nucleotide sequence ID" value="NZ_FOJG01000003.1"/>
</dbReference>
<dbReference type="STRING" id="29529.SAMN04488122_6788"/>
<evidence type="ECO:0000313" key="2">
    <source>
        <dbReference type="Proteomes" id="UP000199310"/>
    </source>
</evidence>
<sequence length="398" mass="46455">MKAPVNIHPPKNWQDFETLCLKLWGEIWKTPHEIEFNSSNSQGQNGVDIYAPVDDGTAYNGIQCKNKKFHLIDGMRNRITISTVKEEIEKAKTFKPALKKLIIATSLQKDGEVEEYVRETSLSHAQQGLFTIQICFWDYIERVLPEYENIHNWYLKNEDFYRTKELTITFKDGNTEAICHPKFQKTIDRYHLPRIQQSNNFDTTNGLAQILALHDSSLYQLKRQKLMFTHLIEWEQLCWFRLSIVNTGQAVIEDFKIELDFEGEIIKVGVERGDALFNPGFRNNVHAYNNTEMALYIKPEQKTLVQNDSIISGNFYIEPKIATETEVNIKWKILARDYTDSGILYIKVIPKYYKVINRHETTDATKVRDDISFSLIKRPASYSFNGGYQDKESDYSFE</sequence>
<dbReference type="AlphaFoldDB" id="A0A1I0SE17"/>
<dbReference type="Proteomes" id="UP000199310">
    <property type="component" value="Unassembled WGS sequence"/>
</dbReference>
<organism evidence="1 2">
    <name type="scientific">Chitinophaga arvensicola</name>
    <dbReference type="NCBI Taxonomy" id="29529"/>
    <lineage>
        <taxon>Bacteria</taxon>
        <taxon>Pseudomonadati</taxon>
        <taxon>Bacteroidota</taxon>
        <taxon>Chitinophagia</taxon>
        <taxon>Chitinophagales</taxon>
        <taxon>Chitinophagaceae</taxon>
        <taxon>Chitinophaga</taxon>
    </lineage>
</organism>